<sequence>MSPLERKSIEPVALHFYGEKYELLSRQIGAGCGMLSVDDTSCVKKGKHSAGVKRQYCGCLEKTENCRSGV</sequence>
<name>A0A0E2H6D0_9FIRM</name>
<dbReference type="RefSeq" id="WP_002593732.1">
    <property type="nucleotide sequence ID" value="NZ_KB850980.1"/>
</dbReference>
<evidence type="ECO:0000259" key="1">
    <source>
        <dbReference type="Pfam" id="PF13546"/>
    </source>
</evidence>
<dbReference type="PATRIC" id="fig|999408.3.peg.3919"/>
<dbReference type="Proteomes" id="UP000013085">
    <property type="component" value="Unassembled WGS sequence"/>
</dbReference>
<dbReference type="AlphaFoldDB" id="A0A0E2H6D0"/>
<comment type="caution">
    <text evidence="2">The sequence shown here is derived from an EMBL/GenBank/DDBJ whole genome shotgun (WGS) entry which is preliminary data.</text>
</comment>
<dbReference type="InterPro" id="IPR038721">
    <property type="entry name" value="IS701-like_DDE_dom"/>
</dbReference>
<dbReference type="HOGENOM" id="CLU_2750632_0_0_9"/>
<dbReference type="Pfam" id="PF13546">
    <property type="entry name" value="DDE_5"/>
    <property type="match status" value="1"/>
</dbReference>
<organism evidence="2 3">
    <name type="scientific">[Clostridium] clostridioforme 90A8</name>
    <dbReference type="NCBI Taxonomy" id="999408"/>
    <lineage>
        <taxon>Bacteria</taxon>
        <taxon>Bacillati</taxon>
        <taxon>Bacillota</taxon>
        <taxon>Clostridia</taxon>
        <taxon>Lachnospirales</taxon>
        <taxon>Lachnospiraceae</taxon>
        <taxon>Enterocloster</taxon>
    </lineage>
</organism>
<evidence type="ECO:0000313" key="2">
    <source>
        <dbReference type="EMBL" id="ENZ12026.1"/>
    </source>
</evidence>
<protein>
    <recommendedName>
        <fullName evidence="1">Transposase IS701-like DDE domain-containing protein</fullName>
    </recommendedName>
</protein>
<dbReference type="EMBL" id="AGYR01000040">
    <property type="protein sequence ID" value="ENZ12026.1"/>
    <property type="molecule type" value="Genomic_DNA"/>
</dbReference>
<feature type="domain" description="Transposase IS701-like DDE" evidence="1">
    <location>
        <begin position="30"/>
        <end position="70"/>
    </location>
</feature>
<evidence type="ECO:0000313" key="3">
    <source>
        <dbReference type="Proteomes" id="UP000013085"/>
    </source>
</evidence>
<accession>A0A0E2H6D0</accession>
<proteinExistence type="predicted"/>
<reference evidence="2 3" key="1">
    <citation type="submission" date="2013-01" db="EMBL/GenBank/DDBJ databases">
        <title>The Genome Sequence of Clostridium clostridioforme 90A8.</title>
        <authorList>
            <consortium name="The Broad Institute Genome Sequencing Platform"/>
            <person name="Earl A."/>
            <person name="Ward D."/>
            <person name="Feldgarden M."/>
            <person name="Gevers D."/>
            <person name="Courvalin P."/>
            <person name="Lambert T."/>
            <person name="Walker B."/>
            <person name="Young S.K."/>
            <person name="Zeng Q."/>
            <person name="Gargeya S."/>
            <person name="Fitzgerald M."/>
            <person name="Haas B."/>
            <person name="Abouelleil A."/>
            <person name="Alvarado L."/>
            <person name="Arachchi H.M."/>
            <person name="Berlin A.M."/>
            <person name="Chapman S.B."/>
            <person name="Dewar J."/>
            <person name="Goldberg J."/>
            <person name="Griggs A."/>
            <person name="Gujja S."/>
            <person name="Hansen M."/>
            <person name="Howarth C."/>
            <person name="Imamovic A."/>
            <person name="Larimer J."/>
            <person name="McCowan C."/>
            <person name="Murphy C."/>
            <person name="Neiman D."/>
            <person name="Pearson M."/>
            <person name="Priest M."/>
            <person name="Roberts A."/>
            <person name="Saif S."/>
            <person name="Shea T."/>
            <person name="Sisk P."/>
            <person name="Sykes S."/>
            <person name="Wortman J."/>
            <person name="Nusbaum C."/>
            <person name="Birren B."/>
        </authorList>
    </citation>
    <scope>NUCLEOTIDE SEQUENCE [LARGE SCALE GENOMIC DNA]</scope>
    <source>
        <strain evidence="2 3">90A8</strain>
    </source>
</reference>
<gene>
    <name evidence="2" type="ORF">HMPREF1090_03655</name>
</gene>